<comment type="caution">
    <text evidence="1">The sequence shown here is derived from an EMBL/GenBank/DDBJ whole genome shotgun (WGS) entry which is preliminary data.</text>
</comment>
<dbReference type="Proteomes" id="UP000321230">
    <property type="component" value="Unassembled WGS sequence"/>
</dbReference>
<dbReference type="AlphaFoldDB" id="A0A511AZ65"/>
<gene>
    <name evidence="1" type="ORF">GWA01_12750</name>
</gene>
<dbReference type="PANTHER" id="PTHR38442:SF1">
    <property type="entry name" value="INNER MEMBRANE PROTEIN"/>
    <property type="match status" value="1"/>
</dbReference>
<dbReference type="Pfam" id="PF04286">
    <property type="entry name" value="DUF445"/>
    <property type="match status" value="1"/>
</dbReference>
<name>A0A511AZ65_9PROT</name>
<organism evidence="1 2">
    <name type="scientific">Gluconobacter wancherniae NBRC 103581</name>
    <dbReference type="NCBI Taxonomy" id="656744"/>
    <lineage>
        <taxon>Bacteria</taxon>
        <taxon>Pseudomonadati</taxon>
        <taxon>Pseudomonadota</taxon>
        <taxon>Alphaproteobacteria</taxon>
        <taxon>Acetobacterales</taxon>
        <taxon>Acetobacteraceae</taxon>
        <taxon>Gluconobacter</taxon>
    </lineage>
</organism>
<proteinExistence type="predicted"/>
<evidence type="ECO:0000313" key="2">
    <source>
        <dbReference type="Proteomes" id="UP000321230"/>
    </source>
</evidence>
<protein>
    <submittedName>
        <fullName evidence="1">Membrane protein</fullName>
    </submittedName>
</protein>
<evidence type="ECO:0000313" key="1">
    <source>
        <dbReference type="EMBL" id="GEK93505.1"/>
    </source>
</evidence>
<dbReference type="PANTHER" id="PTHR38442">
    <property type="entry name" value="INNER MEMBRANE PROTEIN-RELATED"/>
    <property type="match status" value="1"/>
</dbReference>
<reference evidence="1 2" key="1">
    <citation type="submission" date="2019-07" db="EMBL/GenBank/DDBJ databases">
        <title>Whole genome shotgun sequence of Gluconobacter wancherniae NBRC 103581.</title>
        <authorList>
            <person name="Hosoyama A."/>
            <person name="Uohara A."/>
            <person name="Ohji S."/>
            <person name="Ichikawa N."/>
        </authorList>
    </citation>
    <scope>NUCLEOTIDE SEQUENCE [LARGE SCALE GENOMIC DNA]</scope>
    <source>
        <strain evidence="1 2">NBRC 103581</strain>
    </source>
</reference>
<dbReference type="GO" id="GO:0005886">
    <property type="term" value="C:plasma membrane"/>
    <property type="evidence" value="ECO:0007669"/>
    <property type="project" value="TreeGrafter"/>
</dbReference>
<keyword evidence="2" id="KW-1185">Reference proteome</keyword>
<sequence>MGVLAVGTTYMTALNMLPGSLALELLRAGSRAGVVGGLADWFAVTALFRHPMGLPIPHTAILPNQKVRLGEALGRFVSGQFFTNDDVSRALSKIDLPRQIAKILAEPATRRTLVNTMRAAIPSMFDRLEDGRAASALSKALPVLLNGEDIAPLVARAMRAMVDSEMHQEVLSFLLARIKQTLTAKEGDLRGFVEDRVREQGGRFLGWAIGGSVSSRVLNALNAELERVDPMDSDLRHGFTSWVRTEIDRIEDEPERRAELTAAISSVLTHGSLKAWSGELWERLRKMVEEDCMQEEGWSASVLDAAILHLAESMSENDALRDKINKAAEKAVLKVLPSLREKMSGFIASVMAGWDGDSLSARLESGVGRDLAYIRVNGTVVGFLAGMGLDGVSLLFFGV</sequence>
<accession>A0A511AZ65</accession>
<dbReference type="EMBL" id="BJUZ01000001">
    <property type="protein sequence ID" value="GEK93505.1"/>
    <property type="molecule type" value="Genomic_DNA"/>
</dbReference>
<dbReference type="InterPro" id="IPR007383">
    <property type="entry name" value="DUF445"/>
</dbReference>